<dbReference type="OrthoDB" id="7349961at2"/>
<comment type="caution">
    <text evidence="3">The sequence shown here is derived from an EMBL/GenBank/DDBJ whole genome shotgun (WGS) entry which is preliminary data.</text>
</comment>
<keyword evidence="2" id="KW-0472">Membrane</keyword>
<keyword evidence="2" id="KW-0812">Transmembrane</keyword>
<evidence type="ECO:0000256" key="1">
    <source>
        <dbReference type="SAM" id="MobiDB-lite"/>
    </source>
</evidence>
<dbReference type="Proteomes" id="UP000295122">
    <property type="component" value="Unassembled WGS sequence"/>
</dbReference>
<gene>
    <name evidence="3" type="ORF">EV668_1491</name>
</gene>
<dbReference type="RefSeq" id="WP_133769127.1">
    <property type="nucleotide sequence ID" value="NZ_SNZR01000011.1"/>
</dbReference>
<reference evidence="3 4" key="1">
    <citation type="submission" date="2019-03" db="EMBL/GenBank/DDBJ databases">
        <title>Genomic Encyclopedia of Type Strains, Phase IV (KMG-IV): sequencing the most valuable type-strain genomes for metagenomic binning, comparative biology and taxonomic classification.</title>
        <authorList>
            <person name="Goeker M."/>
        </authorList>
    </citation>
    <scope>NUCLEOTIDE SEQUENCE [LARGE SCALE GENOMIC DNA]</scope>
    <source>
        <strain evidence="3 4">DSM 25903</strain>
    </source>
</reference>
<sequence>MTLVVAVNHLHREQGGPLVLAPRRRRLSTIMRRHGPADRRVVALVFRKGEDWRRADRSMLDKAARLRKQYATTLVGPHDTVVLVRPALGGGQSGAGIAMAIAAMALMVVAPFAAPAIAGVVGLSAGLVQAGLVLGAGVLAAAAMQATAAKKKTEEDFLSLSASGNVARRGDRRPLIYGRCWTSPPLSQRDFIQYVGNKTTILTKRLTVGLGKFDIEEIRVGESTFWKKGVGILPPFNAIPKYAPPAAVEFLYEQPSTILPGDVATSDSVVGQELPRPGENPEWTPWYRAAPIGVATKKVYLAWNFPSVMRRGSKGEAKPMDCGIVFQYQRLDPVTGNPTGPIHRDENTAYAYLDEGGHFGKELEFPDLAQWQVRAANAWFDPDTIELEASNAVYWDEMSALLPDTRIREKTTEIVIRISGIKGLSSLGDVQVLATRILPVWTGSAWIEQPTRKCLWAYADLVRNEYALYRPDAADIEKTLAYVARPDLEGFDTYDGVLPSVSSFPDAANEVLAPLRAEYVKIGSIYSFVRDESAEEAGGRRVITRRQTIRDTSSQRLTFVKSDSAQGDVIVEFNRDGDPKRPDEVRQTLFAPTRTPKRYKPPGISSGAHALAYVNWLAAIDRYRTAERKITVEWEGRLVYPGTHILSDLWFLDGKAAVSVVWAEGAVLTLGEEPPLLAGPTYASIRDRRGREWGILRATYDGARTLTLNATDLAARVATTGKALAEILALDTQDPTTVTLGDLVELQETYIARAARPVDADNVEIEMVLDDPRVWLALGETPIVPEPVTPEGPQEILRPVIQSLRAQCQRTETDIRLVWSIGQPRGGVTYDVEFAIDDETGPSDDWQEIQSNLASLSGSTPIRQSPLPVRIRARAYGRTGEPGPWTQTTFQTLKPLIDGSTTDIVEISLGQLTGELQDKLTGTGPGSVGEAKAIAEEAKARANTAFGNIEDLKLALSPSPADRARSGLAVRAVRDDVESALTVLQELQLRIETYGGILTQIGVVQAEGAYTIAGQAQLGNRINEVSISLDALAGEVALIARTVIDGDLGDLFTRVNEVSLRLDSVTNELAAKVSAVEFGELSTEVEDLSITVSGVTDTIDLLATQASLEALSGQVTSALLQVSALGQIVAATSATAIKLDGDTRDATIEAILAEIAEMKSTVSAQLATASSVFGSSIGAMGEAISESNKTLLAVQGETAARLTETLRVVADGLAAEAIARRQLEVASGLAAGRIGTLEHVVTNADNPSSQITRLATIEGKIDGSDPANPGISGRLTSLEDVILDEDEGLARKVEDIEVGVLGEDAESVTSRLSAVTQVVGKAATPGNPATGLVSQVGLLEAKVNGTGAGTIAASIESVSTVATNAGTAAATAQGTADTAKTTADSAKSTADTAKTTADTAKSTADTAKTAAESAATTATQAQATANGVTATARFGMTARAGPNAGDSLIAMEISRDEGGEKSDGGFYLLAPTVGGPHAVFNVEQFYVARFVGSGMQNMTKLMEIDAATGRVIIPKLLVTTELIAPNAMFDWGRKVVGSNIALLLPPRTNQPIPELRSVLTVKSPCAIELINTIKYSYGGFVTNSNVSNYLYLRVLIDGVVQETLPISRPNIDVASMTIHLIEVLEGPFPKTVTIDYDYTSSLDPVQYPSPDPKVLQSSYVWKLYYRGG</sequence>
<dbReference type="NCBIfam" id="NF040662">
    <property type="entry name" value="attach_TipJ_rel"/>
    <property type="match status" value="1"/>
</dbReference>
<feature type="transmembrane region" description="Helical" evidence="2">
    <location>
        <begin position="120"/>
        <end position="142"/>
    </location>
</feature>
<evidence type="ECO:0008006" key="5">
    <source>
        <dbReference type="Google" id="ProtNLM"/>
    </source>
</evidence>
<name>A0A4R7C7G1_9HYPH</name>
<evidence type="ECO:0000256" key="2">
    <source>
        <dbReference type="SAM" id="Phobius"/>
    </source>
</evidence>
<organism evidence="3 4">
    <name type="scientific">Enterovirga rhinocerotis</name>
    <dbReference type="NCBI Taxonomy" id="1339210"/>
    <lineage>
        <taxon>Bacteria</taxon>
        <taxon>Pseudomonadati</taxon>
        <taxon>Pseudomonadota</taxon>
        <taxon>Alphaproteobacteria</taxon>
        <taxon>Hyphomicrobiales</taxon>
        <taxon>Methylobacteriaceae</taxon>
        <taxon>Enterovirga</taxon>
    </lineage>
</organism>
<accession>A0A4R7C7G1</accession>
<proteinExistence type="predicted"/>
<protein>
    <recommendedName>
        <fullName evidence="5">Tail protein</fullName>
    </recommendedName>
</protein>
<evidence type="ECO:0000313" key="4">
    <source>
        <dbReference type="Proteomes" id="UP000295122"/>
    </source>
</evidence>
<keyword evidence="2" id="KW-1133">Transmembrane helix</keyword>
<feature type="transmembrane region" description="Helical" evidence="2">
    <location>
        <begin position="95"/>
        <end position="114"/>
    </location>
</feature>
<dbReference type="EMBL" id="SNZR01000011">
    <property type="protein sequence ID" value="TDR94211.1"/>
    <property type="molecule type" value="Genomic_DNA"/>
</dbReference>
<keyword evidence="4" id="KW-1185">Reference proteome</keyword>
<feature type="region of interest" description="Disordered" evidence="1">
    <location>
        <begin position="1368"/>
        <end position="1402"/>
    </location>
</feature>
<evidence type="ECO:0000313" key="3">
    <source>
        <dbReference type="EMBL" id="TDR94211.1"/>
    </source>
</evidence>